<dbReference type="EMBL" id="AONQ01000138">
    <property type="protein sequence ID" value="EME67583.1"/>
    <property type="molecule type" value="Genomic_DNA"/>
</dbReference>
<evidence type="ECO:0000313" key="3">
    <source>
        <dbReference type="Proteomes" id="UP000011744"/>
    </source>
</evidence>
<dbReference type="STRING" id="1244869.H261_21621"/>
<dbReference type="OrthoDB" id="7358761at2"/>
<dbReference type="PATRIC" id="fig|1244869.3.peg.4261"/>
<keyword evidence="3" id="KW-1185">Reference proteome</keyword>
<dbReference type="RefSeq" id="WP_008621864.1">
    <property type="nucleotide sequence ID" value="NZ_AONQ01000102.1"/>
</dbReference>
<name>M3A407_9PROT</name>
<dbReference type="AlphaFoldDB" id="M3A407"/>
<proteinExistence type="predicted"/>
<sequence>MTAFAKLKLTTATRKTEKLSAEQYARQRVLGNLAEQLGLVKAMLDGTAFTVKQTRYKTDENGERVGYERSKRLRQWFWQDTDGNWLLELRYGNRPLKLSGENTAVVAGTKEQLASVIETLMEAVQVGELDKALAIAKKDRLAMLRKG</sequence>
<dbReference type="eggNOG" id="ENOG502ZBY6">
    <property type="taxonomic scope" value="Bacteria"/>
</dbReference>
<organism evidence="1 3">
    <name type="scientific">Paramagnetospirillum caucaseum</name>
    <dbReference type="NCBI Taxonomy" id="1244869"/>
    <lineage>
        <taxon>Bacteria</taxon>
        <taxon>Pseudomonadati</taxon>
        <taxon>Pseudomonadota</taxon>
        <taxon>Alphaproteobacteria</taxon>
        <taxon>Rhodospirillales</taxon>
        <taxon>Magnetospirillaceae</taxon>
        <taxon>Paramagnetospirillum</taxon>
    </lineage>
</organism>
<evidence type="ECO:0000313" key="2">
    <source>
        <dbReference type="EMBL" id="EME67825.1"/>
    </source>
</evidence>
<evidence type="ECO:0000313" key="1">
    <source>
        <dbReference type="EMBL" id="EME67583.1"/>
    </source>
</evidence>
<reference evidence="1 3" key="1">
    <citation type="journal article" date="2014" name="Genome Announc.">
        <title>Draft Genome Sequence of Magnetospirillum sp. Strain SO-1, a Freshwater Magnetotactic Bacterium Isolated from the Ol'khovka River, Russia.</title>
        <authorList>
            <person name="Grouzdev D.S."/>
            <person name="Dziuba M.V."/>
            <person name="Sukhacheva M.S."/>
            <person name="Mardanov A.V."/>
            <person name="Beletskiy A.V."/>
            <person name="Kuznetsov B.B."/>
            <person name="Skryabin K.G."/>
        </authorList>
    </citation>
    <scope>NUCLEOTIDE SEQUENCE [LARGE SCALE GENOMIC DNA]</scope>
    <source>
        <strain evidence="1 3">SO-1</strain>
    </source>
</reference>
<dbReference type="EMBL" id="AONQ01000102">
    <property type="protein sequence ID" value="EME67825.1"/>
    <property type="molecule type" value="Genomic_DNA"/>
</dbReference>
<gene>
    <name evidence="2" type="ORF">H261_21621</name>
    <name evidence="1" type="ORF">H261_22793</name>
</gene>
<comment type="caution">
    <text evidence="1">The sequence shown here is derived from an EMBL/GenBank/DDBJ whole genome shotgun (WGS) entry which is preliminary data.</text>
</comment>
<dbReference type="Proteomes" id="UP000011744">
    <property type="component" value="Unassembled WGS sequence"/>
</dbReference>
<accession>M3A407</accession>
<protein>
    <submittedName>
        <fullName evidence="1">Uncharacterized protein</fullName>
    </submittedName>
</protein>